<name>S0FT54_RUMCE</name>
<dbReference type="PATRIC" id="fig|1195236.3.peg.1996"/>
<dbReference type="PANTHER" id="PTHR43227:SF11">
    <property type="entry name" value="BLL4140 PROTEIN"/>
    <property type="match status" value="1"/>
</dbReference>
<evidence type="ECO:0000313" key="10">
    <source>
        <dbReference type="Proteomes" id="UP000014155"/>
    </source>
</evidence>
<feature type="transmembrane region" description="Helical" evidence="7">
    <location>
        <begin position="7"/>
        <end position="30"/>
    </location>
</feature>
<evidence type="ECO:0000256" key="1">
    <source>
        <dbReference type="ARBA" id="ARBA00004651"/>
    </source>
</evidence>
<dbReference type="Pfam" id="PF00528">
    <property type="entry name" value="BPD_transp_1"/>
    <property type="match status" value="1"/>
</dbReference>
<gene>
    <name evidence="9" type="ORF">CTER_1669</name>
</gene>
<dbReference type="AlphaFoldDB" id="S0FT54"/>
<dbReference type="PROSITE" id="PS50928">
    <property type="entry name" value="ABC_TM1"/>
    <property type="match status" value="1"/>
</dbReference>
<dbReference type="eggNOG" id="COG1175">
    <property type="taxonomic scope" value="Bacteria"/>
</dbReference>
<accession>S0FT54</accession>
<dbReference type="EMBL" id="AORV01000028">
    <property type="protein sequence ID" value="EMS72329.1"/>
    <property type="molecule type" value="Genomic_DNA"/>
</dbReference>
<proteinExistence type="inferred from homology"/>
<evidence type="ECO:0000256" key="5">
    <source>
        <dbReference type="ARBA" id="ARBA00022989"/>
    </source>
</evidence>
<dbReference type="PANTHER" id="PTHR43227">
    <property type="entry name" value="BLL4140 PROTEIN"/>
    <property type="match status" value="1"/>
</dbReference>
<dbReference type="GO" id="GO:0055085">
    <property type="term" value="P:transmembrane transport"/>
    <property type="evidence" value="ECO:0007669"/>
    <property type="project" value="InterPro"/>
</dbReference>
<evidence type="ECO:0000256" key="7">
    <source>
        <dbReference type="RuleBase" id="RU363032"/>
    </source>
</evidence>
<keyword evidence="4 7" id="KW-0812">Transmembrane</keyword>
<evidence type="ECO:0000256" key="3">
    <source>
        <dbReference type="ARBA" id="ARBA00022475"/>
    </source>
</evidence>
<keyword evidence="6 7" id="KW-0472">Membrane</keyword>
<dbReference type="InterPro" id="IPR035906">
    <property type="entry name" value="MetI-like_sf"/>
</dbReference>
<reference evidence="9 10" key="1">
    <citation type="journal article" date="2013" name="Genome Announc.">
        <title>Draft Genome Sequence of the Cellulolytic, Mesophilic, Anaerobic Bacterium Clostridium termitidis Strain CT1112 (DSM 5398).</title>
        <authorList>
            <person name="Lal S."/>
            <person name="Ramachandran U."/>
            <person name="Zhang X."/>
            <person name="Munir R."/>
            <person name="Sparling R."/>
            <person name="Levin D.B."/>
        </authorList>
    </citation>
    <scope>NUCLEOTIDE SEQUENCE [LARGE SCALE GENOMIC DNA]</scope>
    <source>
        <strain evidence="9 10">CT1112</strain>
    </source>
</reference>
<comment type="similarity">
    <text evidence="7">Belongs to the binding-protein-dependent transport system permease family.</text>
</comment>
<keyword evidence="3" id="KW-1003">Cell membrane</keyword>
<feature type="domain" description="ABC transmembrane type-1" evidence="8">
    <location>
        <begin position="68"/>
        <end position="282"/>
    </location>
</feature>
<feature type="transmembrane region" description="Helical" evidence="7">
    <location>
        <begin position="105"/>
        <end position="125"/>
    </location>
</feature>
<dbReference type="RefSeq" id="WP_004625322.1">
    <property type="nucleotide sequence ID" value="NZ_AORV01000028.1"/>
</dbReference>
<keyword evidence="10" id="KW-1185">Reference proteome</keyword>
<feature type="transmembrane region" description="Helical" evidence="7">
    <location>
        <begin position="256"/>
        <end position="278"/>
    </location>
</feature>
<keyword evidence="5 7" id="KW-1133">Transmembrane helix</keyword>
<evidence type="ECO:0000259" key="8">
    <source>
        <dbReference type="PROSITE" id="PS50928"/>
    </source>
</evidence>
<dbReference type="SUPFAM" id="SSF161098">
    <property type="entry name" value="MetI-like"/>
    <property type="match status" value="1"/>
</dbReference>
<comment type="subcellular location">
    <subcellularLocation>
        <location evidence="1 7">Cell membrane</location>
        <topology evidence="1 7">Multi-pass membrane protein</topology>
    </subcellularLocation>
</comment>
<evidence type="ECO:0000256" key="4">
    <source>
        <dbReference type="ARBA" id="ARBA00022692"/>
    </source>
</evidence>
<evidence type="ECO:0000313" key="9">
    <source>
        <dbReference type="EMBL" id="EMS72329.1"/>
    </source>
</evidence>
<dbReference type="Gene3D" id="1.10.3720.10">
    <property type="entry name" value="MetI-like"/>
    <property type="match status" value="1"/>
</dbReference>
<comment type="caution">
    <text evidence="9">The sequence shown here is derived from an EMBL/GenBank/DDBJ whole genome shotgun (WGS) entry which is preliminary data.</text>
</comment>
<keyword evidence="2 7" id="KW-0813">Transport</keyword>
<dbReference type="InterPro" id="IPR050809">
    <property type="entry name" value="UgpAE/MalFG_permease"/>
</dbReference>
<protein>
    <submittedName>
        <fullName evidence="9">ABC transporter, permease protein</fullName>
    </submittedName>
</protein>
<feature type="transmembrane region" description="Helical" evidence="7">
    <location>
        <begin position="154"/>
        <end position="176"/>
    </location>
</feature>
<feature type="transmembrane region" description="Helical" evidence="7">
    <location>
        <begin position="72"/>
        <end position="93"/>
    </location>
</feature>
<sequence length="292" mass="32728">MNITKKNIWVILAFLVPGSLIYIYLVLYPIGQSVVLSTFKWDTLASSRFVGLDNYRSVFASQLFWKSMGNSLVFMVSTTLLQVIFGFTLGYMVYLQMRGYRFYKVVFFVPTVLPSVAVGFIWNYIYSPGMGLLKPFMAAIGQAENYIPPLSSPALALIAVIIAQTWNSCGVQVILFNSGFMNMPHEVIESATIDGASGIKMIYHMVIPLSWDIIKMVIILQTVGALRSFDLVYVMTGGGPNHSTELLPLHLFVNSFQNFNIGYGNVIAIIIFVMAMLLTMGMKKIMYKESIY</sequence>
<dbReference type="STRING" id="1195236.CTER_1669"/>
<dbReference type="GO" id="GO:0005886">
    <property type="term" value="C:plasma membrane"/>
    <property type="evidence" value="ECO:0007669"/>
    <property type="project" value="UniProtKB-SubCell"/>
</dbReference>
<evidence type="ECO:0000256" key="6">
    <source>
        <dbReference type="ARBA" id="ARBA00023136"/>
    </source>
</evidence>
<organism evidence="9 10">
    <name type="scientific">Ruminiclostridium cellobioparum subsp. termitidis CT1112</name>
    <dbReference type="NCBI Taxonomy" id="1195236"/>
    <lineage>
        <taxon>Bacteria</taxon>
        <taxon>Bacillati</taxon>
        <taxon>Bacillota</taxon>
        <taxon>Clostridia</taxon>
        <taxon>Eubacteriales</taxon>
        <taxon>Oscillospiraceae</taxon>
        <taxon>Ruminiclostridium</taxon>
    </lineage>
</organism>
<dbReference type="Proteomes" id="UP000014155">
    <property type="component" value="Unassembled WGS sequence"/>
</dbReference>
<dbReference type="InterPro" id="IPR000515">
    <property type="entry name" value="MetI-like"/>
</dbReference>
<dbReference type="CDD" id="cd06261">
    <property type="entry name" value="TM_PBP2"/>
    <property type="match status" value="1"/>
</dbReference>
<feature type="transmembrane region" description="Helical" evidence="7">
    <location>
        <begin position="213"/>
        <end position="236"/>
    </location>
</feature>
<evidence type="ECO:0000256" key="2">
    <source>
        <dbReference type="ARBA" id="ARBA00022448"/>
    </source>
</evidence>